<proteinExistence type="predicted"/>
<evidence type="ECO:0000313" key="1">
    <source>
        <dbReference type="EMBL" id="KAK8588987.1"/>
    </source>
</evidence>
<protein>
    <submittedName>
        <fullName evidence="1">Uncharacterized protein</fullName>
    </submittedName>
</protein>
<evidence type="ECO:0000313" key="3">
    <source>
        <dbReference type="Proteomes" id="UP001472677"/>
    </source>
</evidence>
<evidence type="ECO:0000313" key="2">
    <source>
        <dbReference type="EMBL" id="KAK8588994.1"/>
    </source>
</evidence>
<dbReference type="EMBL" id="JBBPBM010000004">
    <property type="protein sequence ID" value="KAK8588994.1"/>
    <property type="molecule type" value="Genomic_DNA"/>
</dbReference>
<dbReference type="EMBL" id="JBBPBM010000004">
    <property type="protein sequence ID" value="KAK8588987.1"/>
    <property type="molecule type" value="Genomic_DNA"/>
</dbReference>
<name>A0ABR2FY13_9ROSI</name>
<dbReference type="Proteomes" id="UP001472677">
    <property type="component" value="Unassembled WGS sequence"/>
</dbReference>
<comment type="caution">
    <text evidence="1">The sequence shown here is derived from an EMBL/GenBank/DDBJ whole genome shotgun (WGS) entry which is preliminary data.</text>
</comment>
<accession>A0ABR2FY13</accession>
<reference evidence="1 3" key="1">
    <citation type="journal article" date="2024" name="G3 (Bethesda)">
        <title>Genome assembly of Hibiscus sabdariffa L. provides insights into metabolisms of medicinal natural products.</title>
        <authorList>
            <person name="Kim T."/>
        </authorList>
    </citation>
    <scope>NUCLEOTIDE SEQUENCE [LARGE SCALE GENOMIC DNA]</scope>
    <source>
        <strain evidence="1">TK-2024</strain>
        <tissue evidence="1">Old leaves</tissue>
    </source>
</reference>
<gene>
    <name evidence="1" type="ORF">V6N12_023396</name>
    <name evidence="2" type="ORF">V6N12_023403</name>
</gene>
<keyword evidence="3" id="KW-1185">Reference proteome</keyword>
<organism evidence="1 3">
    <name type="scientific">Hibiscus sabdariffa</name>
    <name type="common">roselle</name>
    <dbReference type="NCBI Taxonomy" id="183260"/>
    <lineage>
        <taxon>Eukaryota</taxon>
        <taxon>Viridiplantae</taxon>
        <taxon>Streptophyta</taxon>
        <taxon>Embryophyta</taxon>
        <taxon>Tracheophyta</taxon>
        <taxon>Spermatophyta</taxon>
        <taxon>Magnoliopsida</taxon>
        <taxon>eudicotyledons</taxon>
        <taxon>Gunneridae</taxon>
        <taxon>Pentapetalae</taxon>
        <taxon>rosids</taxon>
        <taxon>malvids</taxon>
        <taxon>Malvales</taxon>
        <taxon>Malvaceae</taxon>
        <taxon>Malvoideae</taxon>
        <taxon>Hibiscus</taxon>
    </lineage>
</organism>
<sequence>MKRGKQSASPTHYMTDFMVTKEKPEELRLMISTLQTTKDDGWILKSEHNSKHLRILTVFETTSSLAFKNKMVTSSAFTSNKCKASVEASSEDVDLSEVEWWDDPRKSIARTSRPVCGISS</sequence>